<dbReference type="PANTHER" id="PTHR48041:SF139">
    <property type="entry name" value="PROTEIN SCARLET"/>
    <property type="match status" value="1"/>
</dbReference>
<evidence type="ECO:0000256" key="3">
    <source>
        <dbReference type="ARBA" id="ARBA00022692"/>
    </source>
</evidence>
<keyword evidence="3 8" id="KW-0812">Transmembrane</keyword>
<comment type="subcellular location">
    <subcellularLocation>
        <location evidence="1">Membrane</location>
        <topology evidence="1">Multi-pass membrane protein</topology>
    </subcellularLocation>
</comment>
<dbReference type="PROSITE" id="PS50893">
    <property type="entry name" value="ABC_TRANSPORTER_2"/>
    <property type="match status" value="1"/>
</dbReference>
<dbReference type="HOGENOM" id="CLU_000604_57_6_1"/>
<dbReference type="InterPro" id="IPR050352">
    <property type="entry name" value="ABCG_transporters"/>
</dbReference>
<dbReference type="Pfam" id="PF19055">
    <property type="entry name" value="ABC2_membrane_7"/>
    <property type="match status" value="1"/>
</dbReference>
<dbReference type="InParanoid" id="Q22MM7"/>
<sequence length="586" mass="66241">MQLYSEKTNSIDITFKNVSITVQTKTGQKQLLKNVSGICKHSEVTAILGSSGAGKTTLLNTICGRIQNNKTTQVSGTIQANSKDVTFENFSEFGSYVMQDDVLLETMTVRECLQFAANLKVQGGQQEKDKVVNETLKNLKLERCQNTLIGGQFVKGISGGERKRASIGFELVTNPSVLILDEPTSGLDSFTAYLLITELKRYAKEKGKTIVFTIHSPSSDIWSMFDRILLLVDGRFIYQGGSNDQIIKHFSKIGFECPKLQNPADYFMSIMHSNDSNTKNYPIYFEGYDSQMKQIVESEMEQKKDSQILVNKYSTSQLYQITQIAKRAFNTIKRNPILFKARIFQAVVMGLIIGLIYLQMEDGSNNPTSIRDMNDRNGLLFFVCINQLMMSLNPCLVSFPSMRGVFLREDNSKLYTVFAYFFGRLVVEIIPSIIAPIVYGIIQFYMIGLNDHTAGNVIFYLFSLVLNSLLGLGMGYIGGAIFSHSKTAIVMGPLIFLPNALFGGFFKNRKDFADWISWIEYIFPIKYSFNAIAANEYEYTKFTPNPTTLLDMQFSKWECVYIQLGFLVGYLLISYICLVLNKKRLQ</sequence>
<gene>
    <name evidence="10" type="ORF">TTHERM_00034920</name>
</gene>
<dbReference type="Pfam" id="PF00005">
    <property type="entry name" value="ABC_tran"/>
    <property type="match status" value="1"/>
</dbReference>
<dbReference type="InterPro" id="IPR043926">
    <property type="entry name" value="ABCG_dom"/>
</dbReference>
<dbReference type="STRING" id="312017.Q22MM7"/>
<feature type="transmembrane region" description="Helical" evidence="8">
    <location>
        <begin position="378"/>
        <end position="397"/>
    </location>
</feature>
<evidence type="ECO:0000313" key="11">
    <source>
        <dbReference type="Proteomes" id="UP000009168"/>
    </source>
</evidence>
<dbReference type="OrthoDB" id="66620at2759"/>
<evidence type="ECO:0000259" key="9">
    <source>
        <dbReference type="PROSITE" id="PS50893"/>
    </source>
</evidence>
<reference evidence="11" key="1">
    <citation type="journal article" date="2006" name="PLoS Biol.">
        <title>Macronuclear genome sequence of the ciliate Tetrahymena thermophila, a model eukaryote.</title>
        <authorList>
            <person name="Eisen J.A."/>
            <person name="Coyne R.S."/>
            <person name="Wu M."/>
            <person name="Wu D."/>
            <person name="Thiagarajan M."/>
            <person name="Wortman J.R."/>
            <person name="Badger J.H."/>
            <person name="Ren Q."/>
            <person name="Amedeo P."/>
            <person name="Jones K.M."/>
            <person name="Tallon L.J."/>
            <person name="Delcher A.L."/>
            <person name="Salzberg S.L."/>
            <person name="Silva J.C."/>
            <person name="Haas B.J."/>
            <person name="Majoros W.H."/>
            <person name="Farzad M."/>
            <person name="Carlton J.M."/>
            <person name="Smith R.K. Jr."/>
            <person name="Garg J."/>
            <person name="Pearlman R.E."/>
            <person name="Karrer K.M."/>
            <person name="Sun L."/>
            <person name="Manning G."/>
            <person name="Elde N.C."/>
            <person name="Turkewitz A.P."/>
            <person name="Asai D.J."/>
            <person name="Wilkes D.E."/>
            <person name="Wang Y."/>
            <person name="Cai H."/>
            <person name="Collins K."/>
            <person name="Stewart B.A."/>
            <person name="Lee S.R."/>
            <person name="Wilamowska K."/>
            <person name="Weinberg Z."/>
            <person name="Ruzzo W.L."/>
            <person name="Wloga D."/>
            <person name="Gaertig J."/>
            <person name="Frankel J."/>
            <person name="Tsao C.-C."/>
            <person name="Gorovsky M.A."/>
            <person name="Keeling P.J."/>
            <person name="Waller R.F."/>
            <person name="Patron N.J."/>
            <person name="Cherry J.M."/>
            <person name="Stover N.A."/>
            <person name="Krieger C.J."/>
            <person name="del Toro C."/>
            <person name="Ryder H.F."/>
            <person name="Williamson S.C."/>
            <person name="Barbeau R.A."/>
            <person name="Hamilton E.P."/>
            <person name="Orias E."/>
        </authorList>
    </citation>
    <scope>NUCLEOTIDE SEQUENCE [LARGE SCALE GENOMIC DNA]</scope>
    <source>
        <strain evidence="11">SB210</strain>
    </source>
</reference>
<evidence type="ECO:0000256" key="4">
    <source>
        <dbReference type="ARBA" id="ARBA00022741"/>
    </source>
</evidence>
<dbReference type="GeneID" id="7843890"/>
<feature type="transmembrane region" description="Helical" evidence="8">
    <location>
        <begin position="560"/>
        <end position="580"/>
    </location>
</feature>
<keyword evidence="5" id="KW-0067">ATP-binding</keyword>
<dbReference type="RefSeq" id="XP_976993.2">
    <property type="nucleotide sequence ID" value="XM_971900.2"/>
</dbReference>
<dbReference type="EMBL" id="GG662720">
    <property type="protein sequence ID" value="EAR86682.2"/>
    <property type="molecule type" value="Genomic_DNA"/>
</dbReference>
<evidence type="ECO:0000256" key="8">
    <source>
        <dbReference type="SAM" id="Phobius"/>
    </source>
</evidence>
<feature type="transmembrane region" description="Helical" evidence="8">
    <location>
        <begin position="457"/>
        <end position="477"/>
    </location>
</feature>
<proteinExistence type="predicted"/>
<evidence type="ECO:0000256" key="1">
    <source>
        <dbReference type="ARBA" id="ARBA00004141"/>
    </source>
</evidence>
<dbReference type="Proteomes" id="UP000009168">
    <property type="component" value="Unassembled WGS sequence"/>
</dbReference>
<keyword evidence="7 8" id="KW-0472">Membrane</keyword>
<evidence type="ECO:0000256" key="5">
    <source>
        <dbReference type="ARBA" id="ARBA00022840"/>
    </source>
</evidence>
<accession>Q22MM7</accession>
<evidence type="ECO:0000256" key="7">
    <source>
        <dbReference type="ARBA" id="ARBA00023136"/>
    </source>
</evidence>
<dbReference type="PANTHER" id="PTHR48041">
    <property type="entry name" value="ABC TRANSPORTER G FAMILY MEMBER 28"/>
    <property type="match status" value="1"/>
</dbReference>
<dbReference type="CDD" id="cd03213">
    <property type="entry name" value="ABCG_EPDR"/>
    <property type="match status" value="1"/>
</dbReference>
<dbReference type="InterPro" id="IPR027417">
    <property type="entry name" value="P-loop_NTPase"/>
</dbReference>
<dbReference type="KEGG" id="tet:TTHERM_00034920"/>
<feature type="domain" description="ABC transporter" evidence="9">
    <location>
        <begin position="13"/>
        <end position="258"/>
    </location>
</feature>
<evidence type="ECO:0000313" key="10">
    <source>
        <dbReference type="EMBL" id="EAR86682.2"/>
    </source>
</evidence>
<keyword evidence="6 8" id="KW-1133">Transmembrane helix</keyword>
<dbReference type="Pfam" id="PF01061">
    <property type="entry name" value="ABC2_membrane"/>
    <property type="match status" value="1"/>
</dbReference>
<feature type="transmembrane region" description="Helical" evidence="8">
    <location>
        <begin position="418"/>
        <end position="445"/>
    </location>
</feature>
<dbReference type="InterPro" id="IPR013525">
    <property type="entry name" value="ABC2_TM"/>
</dbReference>
<keyword evidence="11" id="KW-1185">Reference proteome</keyword>
<dbReference type="SUPFAM" id="SSF52540">
    <property type="entry name" value="P-loop containing nucleoside triphosphate hydrolases"/>
    <property type="match status" value="1"/>
</dbReference>
<dbReference type="GO" id="GO:0140359">
    <property type="term" value="F:ABC-type transporter activity"/>
    <property type="evidence" value="ECO:0007669"/>
    <property type="project" value="InterPro"/>
</dbReference>
<name>Q22MM7_TETTS</name>
<keyword evidence="4" id="KW-0547">Nucleotide-binding</keyword>
<evidence type="ECO:0000256" key="2">
    <source>
        <dbReference type="ARBA" id="ARBA00022448"/>
    </source>
</evidence>
<keyword evidence="2" id="KW-0813">Transport</keyword>
<organism evidence="10 11">
    <name type="scientific">Tetrahymena thermophila (strain SB210)</name>
    <dbReference type="NCBI Taxonomy" id="312017"/>
    <lineage>
        <taxon>Eukaryota</taxon>
        <taxon>Sar</taxon>
        <taxon>Alveolata</taxon>
        <taxon>Ciliophora</taxon>
        <taxon>Intramacronucleata</taxon>
        <taxon>Oligohymenophorea</taxon>
        <taxon>Hymenostomatida</taxon>
        <taxon>Tetrahymenina</taxon>
        <taxon>Tetrahymenidae</taxon>
        <taxon>Tetrahymena</taxon>
    </lineage>
</organism>
<feature type="transmembrane region" description="Helical" evidence="8">
    <location>
        <begin position="489"/>
        <end position="506"/>
    </location>
</feature>
<evidence type="ECO:0000256" key="6">
    <source>
        <dbReference type="ARBA" id="ARBA00022989"/>
    </source>
</evidence>
<protein>
    <submittedName>
        <fullName evidence="10">ABC transporter family protein</fullName>
    </submittedName>
</protein>
<dbReference type="InterPro" id="IPR003439">
    <property type="entry name" value="ABC_transporter-like_ATP-bd"/>
</dbReference>
<dbReference type="GO" id="GO:0005524">
    <property type="term" value="F:ATP binding"/>
    <property type="evidence" value="ECO:0007669"/>
    <property type="project" value="UniProtKB-KW"/>
</dbReference>
<dbReference type="eggNOG" id="KOG0061">
    <property type="taxonomic scope" value="Eukaryota"/>
</dbReference>
<dbReference type="InterPro" id="IPR003593">
    <property type="entry name" value="AAA+_ATPase"/>
</dbReference>
<feature type="transmembrane region" description="Helical" evidence="8">
    <location>
        <begin position="337"/>
        <end position="358"/>
    </location>
</feature>
<dbReference type="FunCoup" id="Q22MM7">
    <property type="interactions" value="11"/>
</dbReference>
<dbReference type="GO" id="GO:0016020">
    <property type="term" value="C:membrane"/>
    <property type="evidence" value="ECO:0007669"/>
    <property type="project" value="UniProtKB-SubCell"/>
</dbReference>
<dbReference type="GO" id="GO:0016887">
    <property type="term" value="F:ATP hydrolysis activity"/>
    <property type="evidence" value="ECO:0007669"/>
    <property type="project" value="InterPro"/>
</dbReference>
<dbReference type="SMART" id="SM00382">
    <property type="entry name" value="AAA"/>
    <property type="match status" value="1"/>
</dbReference>
<dbReference type="AlphaFoldDB" id="Q22MM7"/>
<dbReference type="Gene3D" id="3.40.50.300">
    <property type="entry name" value="P-loop containing nucleotide triphosphate hydrolases"/>
    <property type="match status" value="1"/>
</dbReference>